<evidence type="ECO:0000256" key="1">
    <source>
        <dbReference type="SAM" id="MobiDB-lite"/>
    </source>
</evidence>
<feature type="non-terminal residue" evidence="2">
    <location>
        <position position="145"/>
    </location>
</feature>
<protein>
    <submittedName>
        <fullName evidence="2">Uncharacterized protein</fullName>
    </submittedName>
</protein>
<evidence type="ECO:0000313" key="3">
    <source>
        <dbReference type="Proteomes" id="UP001529510"/>
    </source>
</evidence>
<dbReference type="EMBL" id="JAMKFB020000009">
    <property type="protein sequence ID" value="KAL0183674.1"/>
    <property type="molecule type" value="Genomic_DNA"/>
</dbReference>
<name>A0ABD0QBZ4_CIRMR</name>
<gene>
    <name evidence="2" type="ORF">M9458_019370</name>
</gene>
<reference evidence="2 3" key="1">
    <citation type="submission" date="2024-05" db="EMBL/GenBank/DDBJ databases">
        <title>Genome sequencing and assembly of Indian major carp, Cirrhinus mrigala (Hamilton, 1822).</title>
        <authorList>
            <person name="Mohindra V."/>
            <person name="Chowdhury L.M."/>
            <person name="Lal K."/>
            <person name="Jena J.K."/>
        </authorList>
    </citation>
    <scope>NUCLEOTIDE SEQUENCE [LARGE SCALE GENOMIC DNA]</scope>
    <source>
        <strain evidence="2">CM1030</strain>
        <tissue evidence="2">Blood</tissue>
    </source>
</reference>
<feature type="region of interest" description="Disordered" evidence="1">
    <location>
        <begin position="106"/>
        <end position="145"/>
    </location>
</feature>
<accession>A0ABD0QBZ4</accession>
<evidence type="ECO:0000313" key="2">
    <source>
        <dbReference type="EMBL" id="KAL0183674.1"/>
    </source>
</evidence>
<comment type="caution">
    <text evidence="2">The sequence shown here is derived from an EMBL/GenBank/DDBJ whole genome shotgun (WGS) entry which is preliminary data.</text>
</comment>
<proteinExistence type="predicted"/>
<keyword evidence="3" id="KW-1185">Reference proteome</keyword>
<organism evidence="2 3">
    <name type="scientific">Cirrhinus mrigala</name>
    <name type="common">Mrigala</name>
    <dbReference type="NCBI Taxonomy" id="683832"/>
    <lineage>
        <taxon>Eukaryota</taxon>
        <taxon>Metazoa</taxon>
        <taxon>Chordata</taxon>
        <taxon>Craniata</taxon>
        <taxon>Vertebrata</taxon>
        <taxon>Euteleostomi</taxon>
        <taxon>Actinopterygii</taxon>
        <taxon>Neopterygii</taxon>
        <taxon>Teleostei</taxon>
        <taxon>Ostariophysi</taxon>
        <taxon>Cypriniformes</taxon>
        <taxon>Cyprinidae</taxon>
        <taxon>Labeoninae</taxon>
        <taxon>Labeonini</taxon>
        <taxon>Cirrhinus</taxon>
    </lineage>
</organism>
<feature type="region of interest" description="Disordered" evidence="1">
    <location>
        <begin position="53"/>
        <end position="82"/>
    </location>
</feature>
<dbReference type="AlphaFoldDB" id="A0ABD0QBZ4"/>
<sequence>LHGEGWVYDLYWDPPPGGKRNAPLFKNYMAHLVPTGSTYACLVFSDPTMKTMEQRRMWRQKRPRGTSLAARPEKAEGGNLTLSPVFSDTLEKAEYPPMELQRKWRQKKPQIASVPCGSPQGAPVSAGDSQFSEATLKTIKQWRQP</sequence>
<dbReference type="Proteomes" id="UP001529510">
    <property type="component" value="Unassembled WGS sequence"/>
</dbReference>
<feature type="non-terminal residue" evidence="2">
    <location>
        <position position="1"/>
    </location>
</feature>